<evidence type="ECO:0000313" key="2">
    <source>
        <dbReference type="EMBL" id="THF53291.1"/>
    </source>
</evidence>
<dbReference type="RefSeq" id="WP_136401814.1">
    <property type="nucleotide sequence ID" value="NZ_SSNZ01000001.1"/>
</dbReference>
<name>A0A4S4A4A3_9FLAO</name>
<reference evidence="2 3" key="1">
    <citation type="submission" date="2019-04" db="EMBL/GenBank/DDBJ databases">
        <title>Flavobacterium sp. nov. isolated from construction timber.</title>
        <authorList>
            <person name="Lin S.-Y."/>
            <person name="Chang C.-T."/>
            <person name="Young C.-C."/>
        </authorList>
    </citation>
    <scope>NUCLEOTIDE SEQUENCE [LARGE SCALE GENOMIC DNA]</scope>
    <source>
        <strain evidence="2 3">CC-CTC003</strain>
    </source>
</reference>
<organism evidence="2 3">
    <name type="scientific">Flavobacterium supellecticarium</name>
    <dbReference type="NCBI Taxonomy" id="2565924"/>
    <lineage>
        <taxon>Bacteria</taxon>
        <taxon>Pseudomonadati</taxon>
        <taxon>Bacteroidota</taxon>
        <taxon>Flavobacteriia</taxon>
        <taxon>Flavobacteriales</taxon>
        <taxon>Flavobacteriaceae</taxon>
        <taxon>Flavobacterium</taxon>
    </lineage>
</organism>
<gene>
    <name evidence="2" type="ORF">E6C50_03565</name>
</gene>
<protein>
    <submittedName>
        <fullName evidence="2">Metal-dependent hydrolase</fullName>
    </submittedName>
</protein>
<feature type="transmembrane region" description="Helical" evidence="1">
    <location>
        <begin position="26"/>
        <end position="47"/>
    </location>
</feature>
<comment type="caution">
    <text evidence="2">The sequence shown here is derived from an EMBL/GenBank/DDBJ whole genome shotgun (WGS) entry which is preliminary data.</text>
</comment>
<evidence type="ECO:0000313" key="3">
    <source>
        <dbReference type="Proteomes" id="UP000307507"/>
    </source>
</evidence>
<dbReference type="PANTHER" id="PTHR40031:SF1">
    <property type="entry name" value="MEMBRANE-BOUND METAL-DEPENDENT HYDROLASE"/>
    <property type="match status" value="1"/>
</dbReference>
<keyword evidence="1" id="KW-0812">Transmembrane</keyword>
<dbReference type="GO" id="GO:0016787">
    <property type="term" value="F:hydrolase activity"/>
    <property type="evidence" value="ECO:0007669"/>
    <property type="project" value="UniProtKB-KW"/>
</dbReference>
<dbReference type="InterPro" id="IPR007404">
    <property type="entry name" value="YdjM-like"/>
</dbReference>
<dbReference type="Proteomes" id="UP000307507">
    <property type="component" value="Unassembled WGS sequence"/>
</dbReference>
<dbReference type="OrthoDB" id="9781927at2"/>
<feature type="transmembrane region" description="Helical" evidence="1">
    <location>
        <begin position="89"/>
        <end position="111"/>
    </location>
</feature>
<feature type="transmembrane region" description="Helical" evidence="1">
    <location>
        <begin position="167"/>
        <end position="185"/>
    </location>
</feature>
<dbReference type="InterPro" id="IPR053170">
    <property type="entry name" value="Transcription_regulator"/>
</dbReference>
<keyword evidence="1" id="KW-0472">Membrane</keyword>
<proteinExistence type="predicted"/>
<dbReference type="PANTHER" id="PTHR40031">
    <property type="entry name" value="HYPOTHETICAL MEMBRANE SPANNING PROTEIN"/>
    <property type="match status" value="1"/>
</dbReference>
<dbReference type="AlphaFoldDB" id="A0A4S4A4A3"/>
<keyword evidence="1" id="KW-1133">Transmembrane helix</keyword>
<keyword evidence="2" id="KW-0378">Hydrolase</keyword>
<sequence>MDSVTQIVLGAAVGEKILGRKIGNRAMLYGAIAGTIPDLDVVIGLFLDPLSAVEIHRGFSHSILFFSILSPLLGWFIARREMDSKVSVINGASLVFWALFTHALLDAFTTWGTQLLWPMAYKFAFRSIFVVDPLYTVPFLFCLIMAMRKARTDYNRTQWNNRGLKISSAYLMLTLVLKGVTYYKFQRAITLSGLEVVALETKPTPLNTILWTATAETKTAYWIGDYSFFDTRPIVFNAYPKNRELLDGFMQDKTILRLVDLSEGNYTVTKKDGKLYFNDLRFGLLNRNTTNPEFAFCYELLPSKSGFKAREVPKTRAEGLLLLQQLWKRISGN</sequence>
<feature type="transmembrane region" description="Helical" evidence="1">
    <location>
        <begin position="59"/>
        <end position="77"/>
    </location>
</feature>
<keyword evidence="3" id="KW-1185">Reference proteome</keyword>
<dbReference type="Pfam" id="PF04307">
    <property type="entry name" value="YdjM"/>
    <property type="match status" value="1"/>
</dbReference>
<evidence type="ECO:0000256" key="1">
    <source>
        <dbReference type="SAM" id="Phobius"/>
    </source>
</evidence>
<dbReference type="EMBL" id="SSNZ01000001">
    <property type="protein sequence ID" value="THF53291.1"/>
    <property type="molecule type" value="Genomic_DNA"/>
</dbReference>
<feature type="transmembrane region" description="Helical" evidence="1">
    <location>
        <begin position="123"/>
        <end position="146"/>
    </location>
</feature>
<accession>A0A4S4A4A3</accession>